<dbReference type="Proteomes" id="UP001431783">
    <property type="component" value="Unassembled WGS sequence"/>
</dbReference>
<name>A0AAW1V5N2_9CUCU</name>
<accession>A0AAW1V5N2</accession>
<sequence>MNFNGGILTDLQKTINDIKHENKLLKKGNERLMKRVTDVETYIAKMKSDKSKEQNLERQNNVVIMGLRSDDAISSKNNVLKICEKLGMQIQQDEFECKNKKEKGILNLKECNIEDRRGNIYINDDLPRDIRTLLLNTKKLKEYGYKYVWCKDGQLEGYKMWFNFGDINKCDGTVVYIRKRYNSRCEIVNVGPIKAIVLEIIIIKMAWTLCVKG</sequence>
<dbReference type="InterPro" id="IPR057251">
    <property type="entry name" value="FP_C"/>
</dbReference>
<keyword evidence="3" id="KW-1185">Reference proteome</keyword>
<dbReference type="AlphaFoldDB" id="A0AAW1V5N2"/>
<proteinExistence type="predicted"/>
<comment type="caution">
    <text evidence="2">The sequence shown here is derived from an EMBL/GenBank/DDBJ whole genome shotgun (WGS) entry which is preliminary data.</text>
</comment>
<gene>
    <name evidence="2" type="ORF">WA026_013334</name>
</gene>
<evidence type="ECO:0000313" key="3">
    <source>
        <dbReference type="Proteomes" id="UP001431783"/>
    </source>
</evidence>
<dbReference type="EMBL" id="JARQZJ010000127">
    <property type="protein sequence ID" value="KAK9890997.1"/>
    <property type="molecule type" value="Genomic_DNA"/>
</dbReference>
<organism evidence="2 3">
    <name type="scientific">Henosepilachna vigintioctopunctata</name>
    <dbReference type="NCBI Taxonomy" id="420089"/>
    <lineage>
        <taxon>Eukaryota</taxon>
        <taxon>Metazoa</taxon>
        <taxon>Ecdysozoa</taxon>
        <taxon>Arthropoda</taxon>
        <taxon>Hexapoda</taxon>
        <taxon>Insecta</taxon>
        <taxon>Pterygota</taxon>
        <taxon>Neoptera</taxon>
        <taxon>Endopterygota</taxon>
        <taxon>Coleoptera</taxon>
        <taxon>Polyphaga</taxon>
        <taxon>Cucujiformia</taxon>
        <taxon>Coccinelloidea</taxon>
        <taxon>Coccinellidae</taxon>
        <taxon>Epilachninae</taxon>
        <taxon>Epilachnini</taxon>
        <taxon>Henosepilachna</taxon>
    </lineage>
</organism>
<evidence type="ECO:0000259" key="1">
    <source>
        <dbReference type="Pfam" id="PF25298"/>
    </source>
</evidence>
<reference evidence="2 3" key="1">
    <citation type="submission" date="2023-03" db="EMBL/GenBank/DDBJ databases">
        <title>Genome insight into feeding habits of ladybird beetles.</title>
        <authorList>
            <person name="Li H.-S."/>
            <person name="Huang Y.-H."/>
            <person name="Pang H."/>
        </authorList>
    </citation>
    <scope>NUCLEOTIDE SEQUENCE [LARGE SCALE GENOMIC DNA]</scope>
    <source>
        <strain evidence="2">SYSU_2023b</strain>
        <tissue evidence="2">Whole body</tissue>
    </source>
</reference>
<evidence type="ECO:0000313" key="2">
    <source>
        <dbReference type="EMBL" id="KAK9890997.1"/>
    </source>
</evidence>
<protein>
    <recommendedName>
        <fullName evidence="1">FP protein C-terminal domain-containing protein</fullName>
    </recommendedName>
</protein>
<dbReference type="Pfam" id="PF25298">
    <property type="entry name" value="Baculo_FP_2nd"/>
    <property type="match status" value="1"/>
</dbReference>
<feature type="domain" description="FP protein C-terminal" evidence="1">
    <location>
        <begin position="130"/>
        <end position="154"/>
    </location>
</feature>